<evidence type="ECO:0000256" key="5">
    <source>
        <dbReference type="ARBA" id="ARBA00022833"/>
    </source>
</evidence>
<dbReference type="Gene3D" id="3.30.160.60">
    <property type="entry name" value="Classic Zinc Finger"/>
    <property type="match status" value="3"/>
</dbReference>
<dbReference type="PROSITE" id="PS50157">
    <property type="entry name" value="ZINC_FINGER_C2H2_2"/>
    <property type="match status" value="3"/>
</dbReference>
<dbReference type="FunFam" id="3.30.160.60:FF:000368">
    <property type="entry name" value="Krueppel-like factor 15"/>
    <property type="match status" value="1"/>
</dbReference>
<evidence type="ECO:0000256" key="9">
    <source>
        <dbReference type="ARBA" id="ARBA00023163"/>
    </source>
</evidence>
<dbReference type="InParanoid" id="H3AMD4"/>
<dbReference type="EMBL" id="AFYH01161505">
    <property type="status" value="NOT_ANNOTATED_CDS"/>
    <property type="molecule type" value="Genomic_DNA"/>
</dbReference>
<evidence type="ECO:0000256" key="12">
    <source>
        <dbReference type="PROSITE-ProRule" id="PRU00042"/>
    </source>
</evidence>
<feature type="domain" description="C2H2-type" evidence="14">
    <location>
        <begin position="290"/>
        <end position="319"/>
    </location>
</feature>
<dbReference type="PROSITE" id="PS00028">
    <property type="entry name" value="ZINC_FINGER_C2H2_1"/>
    <property type="match status" value="3"/>
</dbReference>
<keyword evidence="4 12" id="KW-0863">Zinc-finger</keyword>
<feature type="compositionally biased region" description="Polar residues" evidence="13">
    <location>
        <begin position="124"/>
        <end position="137"/>
    </location>
</feature>
<keyword evidence="2" id="KW-0479">Metal-binding</keyword>
<keyword evidence="5" id="KW-0862">Zinc</keyword>
<evidence type="ECO:0000256" key="13">
    <source>
        <dbReference type="SAM" id="MobiDB-lite"/>
    </source>
</evidence>
<reference evidence="16" key="1">
    <citation type="submission" date="2011-08" db="EMBL/GenBank/DDBJ databases">
        <title>The draft genome of Latimeria chalumnae.</title>
        <authorList>
            <person name="Di Palma F."/>
            <person name="Alfoldi J."/>
            <person name="Johnson J."/>
            <person name="Berlin A."/>
            <person name="Gnerre S."/>
            <person name="Jaffe D."/>
            <person name="MacCallum I."/>
            <person name="Young S."/>
            <person name="Walker B.J."/>
            <person name="Lander E."/>
            <person name="Lindblad-Toh K."/>
        </authorList>
    </citation>
    <scope>NUCLEOTIDE SEQUENCE [LARGE SCALE GENOMIC DNA]</scope>
    <source>
        <strain evidence="16">Wild caught</strain>
    </source>
</reference>
<dbReference type="Pfam" id="PF00096">
    <property type="entry name" value="zf-C2H2"/>
    <property type="match status" value="3"/>
</dbReference>
<dbReference type="SMART" id="SM00355">
    <property type="entry name" value="ZnF_C2H2"/>
    <property type="match status" value="3"/>
</dbReference>
<evidence type="ECO:0000313" key="16">
    <source>
        <dbReference type="Proteomes" id="UP000008672"/>
    </source>
</evidence>
<accession>H3AMD4</accession>
<keyword evidence="3" id="KW-0677">Repeat</keyword>
<evidence type="ECO:0000256" key="2">
    <source>
        <dbReference type="ARBA" id="ARBA00022723"/>
    </source>
</evidence>
<evidence type="ECO:0000259" key="14">
    <source>
        <dbReference type="PROSITE" id="PS50157"/>
    </source>
</evidence>
<dbReference type="GO" id="GO:0000978">
    <property type="term" value="F:RNA polymerase II cis-regulatory region sequence-specific DNA binding"/>
    <property type="evidence" value="ECO:0007669"/>
    <property type="project" value="TreeGrafter"/>
</dbReference>
<keyword evidence="9" id="KW-0804">Transcription</keyword>
<evidence type="ECO:0000256" key="10">
    <source>
        <dbReference type="ARBA" id="ARBA00023242"/>
    </source>
</evidence>
<evidence type="ECO:0000256" key="1">
    <source>
        <dbReference type="ARBA" id="ARBA00004123"/>
    </source>
</evidence>
<feature type="region of interest" description="Disordered" evidence="13">
    <location>
        <begin position="102"/>
        <end position="156"/>
    </location>
</feature>
<reference evidence="15" key="2">
    <citation type="submission" date="2025-08" db="UniProtKB">
        <authorList>
            <consortium name="Ensembl"/>
        </authorList>
    </citation>
    <scope>IDENTIFICATION</scope>
</reference>
<evidence type="ECO:0000256" key="4">
    <source>
        <dbReference type="ARBA" id="ARBA00022771"/>
    </source>
</evidence>
<dbReference type="Ensembl" id="ENSLACT00000010885.1">
    <property type="protein sequence ID" value="ENSLACP00000010805.1"/>
    <property type="gene ID" value="ENSLACG00000009512.1"/>
</dbReference>
<keyword evidence="6" id="KW-0805">Transcription regulation</keyword>
<dbReference type="InterPro" id="IPR036236">
    <property type="entry name" value="Znf_C2H2_sf"/>
</dbReference>
<dbReference type="FunFam" id="3.30.160.60:FF:000018">
    <property type="entry name" value="Krueppel-like factor 15"/>
    <property type="match status" value="1"/>
</dbReference>
<name>H3AMD4_LATCH</name>
<evidence type="ECO:0000256" key="6">
    <source>
        <dbReference type="ARBA" id="ARBA00023015"/>
    </source>
</evidence>
<dbReference type="HOGENOM" id="CLU_035818_1_1_1"/>
<dbReference type="Proteomes" id="UP000008672">
    <property type="component" value="Unassembled WGS sequence"/>
</dbReference>
<keyword evidence="10" id="KW-0539">Nucleus</keyword>
<dbReference type="GO" id="GO:0045893">
    <property type="term" value="P:positive regulation of DNA-templated transcription"/>
    <property type="evidence" value="ECO:0007669"/>
    <property type="project" value="UniProtKB-ARBA"/>
</dbReference>
<reference evidence="15" key="3">
    <citation type="submission" date="2025-09" db="UniProtKB">
        <authorList>
            <consortium name="Ensembl"/>
        </authorList>
    </citation>
    <scope>IDENTIFICATION</scope>
</reference>
<dbReference type="PANTHER" id="PTHR23235:SF120">
    <property type="entry name" value="KRUPPEL-LIKE FACTOR 15"/>
    <property type="match status" value="1"/>
</dbReference>
<dbReference type="GO" id="GO:0008270">
    <property type="term" value="F:zinc ion binding"/>
    <property type="evidence" value="ECO:0007669"/>
    <property type="project" value="UniProtKB-KW"/>
</dbReference>
<feature type="region of interest" description="Disordered" evidence="13">
    <location>
        <begin position="1"/>
        <end position="20"/>
    </location>
</feature>
<feature type="domain" description="C2H2-type" evidence="14">
    <location>
        <begin position="320"/>
        <end position="347"/>
    </location>
</feature>
<organism evidence="15 16">
    <name type="scientific">Latimeria chalumnae</name>
    <name type="common">Coelacanth</name>
    <dbReference type="NCBI Taxonomy" id="7897"/>
    <lineage>
        <taxon>Eukaryota</taxon>
        <taxon>Metazoa</taxon>
        <taxon>Chordata</taxon>
        <taxon>Craniata</taxon>
        <taxon>Vertebrata</taxon>
        <taxon>Euteleostomi</taxon>
        <taxon>Coelacanthiformes</taxon>
        <taxon>Coelacanthidae</taxon>
        <taxon>Latimeria</taxon>
    </lineage>
</organism>
<evidence type="ECO:0000256" key="3">
    <source>
        <dbReference type="ARBA" id="ARBA00022737"/>
    </source>
</evidence>
<dbReference type="GO" id="GO:0000981">
    <property type="term" value="F:DNA-binding transcription factor activity, RNA polymerase II-specific"/>
    <property type="evidence" value="ECO:0007669"/>
    <property type="project" value="TreeGrafter"/>
</dbReference>
<evidence type="ECO:0000256" key="7">
    <source>
        <dbReference type="ARBA" id="ARBA00023125"/>
    </source>
</evidence>
<evidence type="ECO:0000256" key="8">
    <source>
        <dbReference type="ARBA" id="ARBA00023159"/>
    </source>
</evidence>
<protein>
    <recommendedName>
        <fullName evidence="11">Krueppel-like factor 15</fullName>
    </recommendedName>
</protein>
<sequence>GRCGTLAPPPPAEYDSDSSSFYSCSSPEEGFSPNETIFEYLLSQAVGGNPVPPQLLGLDGEGRCLAPEARFDFPDLPAKGCPSFQPTLDEIEEFLKENMSTHFVSCPPPETSQGRPQQNKRDQLSGSGAETGLQTGKSSEETETPGKEDACKNAGGPGEQLVTVSGCLPVLLQLHPVPVKSDKSGLEQGMRIAQLLINIQGQTFALVPHTVPSPTRQFIRIAPVPVPSTSKAADGSPASSGYSVNSKLQKLGSQELLKIHKCTYPGCNKVYTKSSHLKAHVRRHTGEKPFICSWAGCDWRFSRSDELSRHKRSHSGVKPYKCSICEKRFARSDHLSKHVKVHRFPRSSRKARSAA</sequence>
<dbReference type="eggNOG" id="KOG1721">
    <property type="taxonomic scope" value="Eukaryota"/>
</dbReference>
<evidence type="ECO:0000256" key="11">
    <source>
        <dbReference type="ARBA" id="ARBA00069427"/>
    </source>
</evidence>
<proteinExistence type="predicted"/>
<gene>
    <name evidence="15" type="primary">LOC102354537</name>
</gene>
<dbReference type="GeneTree" id="ENSGT00940000156977"/>
<comment type="subcellular location">
    <subcellularLocation>
        <location evidence="1">Nucleus</location>
    </subcellularLocation>
</comment>
<keyword evidence="8" id="KW-0010">Activator</keyword>
<dbReference type="InterPro" id="IPR013087">
    <property type="entry name" value="Znf_C2H2_type"/>
</dbReference>
<dbReference type="GO" id="GO:0005654">
    <property type="term" value="C:nucleoplasm"/>
    <property type="evidence" value="ECO:0007669"/>
    <property type="project" value="UniProtKB-ARBA"/>
</dbReference>
<dbReference type="SUPFAM" id="SSF57667">
    <property type="entry name" value="beta-beta-alpha zinc fingers"/>
    <property type="match status" value="2"/>
</dbReference>
<evidence type="ECO:0000313" key="15">
    <source>
        <dbReference type="Ensembl" id="ENSLACP00000010805.1"/>
    </source>
</evidence>
<feature type="domain" description="C2H2-type" evidence="14">
    <location>
        <begin position="260"/>
        <end position="289"/>
    </location>
</feature>
<dbReference type="PANTHER" id="PTHR23235">
    <property type="entry name" value="KRUEPPEL-LIKE TRANSCRIPTION FACTOR"/>
    <property type="match status" value="1"/>
</dbReference>
<keyword evidence="7" id="KW-0238">DNA-binding</keyword>
<feature type="compositionally biased region" description="Basic and acidic residues" evidence="13">
    <location>
        <begin position="138"/>
        <end position="151"/>
    </location>
</feature>
<dbReference type="OMA" id="ENMSTHF"/>
<dbReference type="AlphaFoldDB" id="H3AMD4"/>
<keyword evidence="16" id="KW-1185">Reference proteome</keyword>
<dbReference type="FunFam" id="3.30.160.60:FF:000624">
    <property type="entry name" value="zinc finger protein 697"/>
    <property type="match status" value="1"/>
</dbReference>